<dbReference type="EMBL" id="OMKW01000004">
    <property type="protein sequence ID" value="SPF30548.1"/>
    <property type="molecule type" value="Genomic_DNA"/>
</dbReference>
<dbReference type="Gene3D" id="3.10.180.10">
    <property type="entry name" value="2,3-Dihydroxybiphenyl 1,2-Dioxygenase, domain 1"/>
    <property type="match status" value="1"/>
</dbReference>
<dbReference type="CDD" id="cd07247">
    <property type="entry name" value="SgaA_N_like"/>
    <property type="match status" value="1"/>
</dbReference>
<gene>
    <name evidence="2" type="ORF">POI8812_02887</name>
</gene>
<dbReference type="InterPro" id="IPR029068">
    <property type="entry name" value="Glyas_Bleomycin-R_OHBP_Dase"/>
</dbReference>
<reference evidence="2 3" key="1">
    <citation type="submission" date="2018-03" db="EMBL/GenBank/DDBJ databases">
        <authorList>
            <person name="Keele B.F."/>
        </authorList>
    </citation>
    <scope>NUCLEOTIDE SEQUENCE [LARGE SCALE GENOMIC DNA]</scope>
    <source>
        <strain evidence="2 3">CeCT 8812</strain>
    </source>
</reference>
<proteinExistence type="predicted"/>
<name>A0A2R8AEM0_9RHOB</name>
<protein>
    <submittedName>
        <fullName evidence="2">Glyoxylase CFP32</fullName>
    </submittedName>
</protein>
<evidence type="ECO:0000259" key="1">
    <source>
        <dbReference type="PROSITE" id="PS51819"/>
    </source>
</evidence>
<dbReference type="Proteomes" id="UP000244932">
    <property type="component" value="Unassembled WGS sequence"/>
</dbReference>
<dbReference type="Pfam" id="PF00903">
    <property type="entry name" value="Glyoxalase"/>
    <property type="match status" value="1"/>
</dbReference>
<organism evidence="2 3">
    <name type="scientific">Pontivivens insulae</name>
    <dbReference type="NCBI Taxonomy" id="1639689"/>
    <lineage>
        <taxon>Bacteria</taxon>
        <taxon>Pseudomonadati</taxon>
        <taxon>Pseudomonadota</taxon>
        <taxon>Alphaproteobacteria</taxon>
        <taxon>Rhodobacterales</taxon>
        <taxon>Paracoccaceae</taxon>
        <taxon>Pontivivens</taxon>
    </lineage>
</organism>
<keyword evidence="3" id="KW-1185">Reference proteome</keyword>
<dbReference type="OrthoDB" id="9793039at2"/>
<dbReference type="PANTHER" id="PTHR33993">
    <property type="entry name" value="GLYOXALASE-RELATED"/>
    <property type="match status" value="1"/>
</dbReference>
<feature type="domain" description="VOC" evidence="1">
    <location>
        <begin position="7"/>
        <end position="125"/>
    </location>
</feature>
<dbReference type="InterPro" id="IPR004360">
    <property type="entry name" value="Glyas_Fos-R_dOase_dom"/>
</dbReference>
<accession>A0A2R8AEM0</accession>
<sequence length="126" mass="13605">MTDTHGTIHWTELATRDIETAKAFYADACGWTYAEMPMEGGGTYHCAMLGEQMICGLFDMKDEPLMADVPPHWATYLAVDDIDATCADAVKHGATVVRAPWDVPEVGRVAILMDPAGATIGLMTPS</sequence>
<dbReference type="SUPFAM" id="SSF54593">
    <property type="entry name" value="Glyoxalase/Bleomycin resistance protein/Dihydroxybiphenyl dioxygenase"/>
    <property type="match status" value="1"/>
</dbReference>
<evidence type="ECO:0000313" key="3">
    <source>
        <dbReference type="Proteomes" id="UP000244932"/>
    </source>
</evidence>
<dbReference type="PROSITE" id="PS51819">
    <property type="entry name" value="VOC"/>
    <property type="match status" value="1"/>
</dbReference>
<dbReference type="AlphaFoldDB" id="A0A2R8AEM0"/>
<dbReference type="InterPro" id="IPR052164">
    <property type="entry name" value="Anthracycline_SecMetBiosynth"/>
</dbReference>
<evidence type="ECO:0000313" key="2">
    <source>
        <dbReference type="EMBL" id="SPF30548.1"/>
    </source>
</evidence>
<dbReference type="RefSeq" id="WP_108783277.1">
    <property type="nucleotide sequence ID" value="NZ_OMKW01000004.1"/>
</dbReference>
<dbReference type="InterPro" id="IPR037523">
    <property type="entry name" value="VOC_core"/>
</dbReference>
<dbReference type="PANTHER" id="PTHR33993:SF14">
    <property type="entry name" value="GB|AAF24581.1"/>
    <property type="match status" value="1"/>
</dbReference>